<keyword evidence="1" id="KW-0732">Signal</keyword>
<evidence type="ECO:0000313" key="4">
    <source>
        <dbReference type="Proteomes" id="UP000094342"/>
    </source>
</evidence>
<keyword evidence="3" id="KW-0378">Hydrolase</keyword>
<name>A0A1E3V494_9HYPH</name>
<dbReference type="PRINTS" id="PR00412">
    <property type="entry name" value="EPOXHYDRLASE"/>
</dbReference>
<dbReference type="PANTHER" id="PTHR43798:SF33">
    <property type="entry name" value="HYDROLASE, PUTATIVE (AFU_ORTHOLOGUE AFUA_2G14860)-RELATED"/>
    <property type="match status" value="1"/>
</dbReference>
<dbReference type="EMBL" id="LYBW01000065">
    <property type="protein sequence ID" value="ODR88448.1"/>
    <property type="molecule type" value="Genomic_DNA"/>
</dbReference>
<feature type="chain" id="PRO_5009137896" evidence="1">
    <location>
        <begin position="22"/>
        <end position="315"/>
    </location>
</feature>
<organism evidence="3 4">
    <name type="scientific">Sinorhizobium alkalisoli</name>
    <dbReference type="NCBI Taxonomy" id="1752398"/>
    <lineage>
        <taxon>Bacteria</taxon>
        <taxon>Pseudomonadati</taxon>
        <taxon>Pseudomonadota</taxon>
        <taxon>Alphaproteobacteria</taxon>
        <taxon>Hyphomicrobiales</taxon>
        <taxon>Rhizobiaceae</taxon>
        <taxon>Sinorhizobium/Ensifer group</taxon>
        <taxon>Sinorhizobium</taxon>
    </lineage>
</organism>
<dbReference type="SUPFAM" id="SSF53474">
    <property type="entry name" value="alpha/beta-Hydrolases"/>
    <property type="match status" value="1"/>
</dbReference>
<dbReference type="RefSeq" id="WP_069461304.1">
    <property type="nucleotide sequence ID" value="NZ_LYBW01000065.1"/>
</dbReference>
<proteinExistence type="predicted"/>
<evidence type="ECO:0000259" key="2">
    <source>
        <dbReference type="Pfam" id="PF00561"/>
    </source>
</evidence>
<dbReference type="GO" id="GO:0016020">
    <property type="term" value="C:membrane"/>
    <property type="evidence" value="ECO:0007669"/>
    <property type="project" value="TreeGrafter"/>
</dbReference>
<sequence length="315" mass="35836">MIRPSLSAFFALIFSSSIAWACEDPSAQSKNMDIGYIEISPDITLRRMVMQNSNPKGTVLFLHGFPETLCAWKDISLALADDYEVHAFDWPGYGLSSRPPAERFSYAPKEYARVLHDYIEKAKVDESKLTIYATDIGALPALLLALEKPDIAKKIIVGDFAPFNRPQYMYESLQSLKSEPSAGKTRAYMNQTRAEILENAYRRGLPEEAQFDLSPDVKEDMSRGWDHGGLTSADAFYYYYSNFTRDENYFEANTDKLATPVKVIWGEKDIYIKKEMGIELAEKIKARLLLLPNVGHYPHLQSPNETIKVIRESFQ</sequence>
<evidence type="ECO:0000256" key="1">
    <source>
        <dbReference type="SAM" id="SignalP"/>
    </source>
</evidence>
<accession>A0A1E3V494</accession>
<dbReference type="Gene3D" id="3.40.50.1820">
    <property type="entry name" value="alpha/beta hydrolase"/>
    <property type="match status" value="1"/>
</dbReference>
<dbReference type="GO" id="GO:0047372">
    <property type="term" value="F:monoacylglycerol lipase activity"/>
    <property type="evidence" value="ECO:0007669"/>
    <property type="project" value="TreeGrafter"/>
</dbReference>
<feature type="signal peptide" evidence="1">
    <location>
        <begin position="1"/>
        <end position="21"/>
    </location>
</feature>
<feature type="domain" description="AB hydrolase-1" evidence="2">
    <location>
        <begin position="58"/>
        <end position="303"/>
    </location>
</feature>
<reference evidence="4" key="1">
    <citation type="submission" date="2016-05" db="EMBL/GenBank/DDBJ databases">
        <authorList>
            <person name="Li Y."/>
        </authorList>
    </citation>
    <scope>NUCLEOTIDE SEQUENCE [LARGE SCALE GENOMIC DNA]</scope>
    <source>
        <strain evidence="4">YIC4027</strain>
    </source>
</reference>
<dbReference type="AlphaFoldDB" id="A0A1E3V494"/>
<dbReference type="OrthoDB" id="9804723at2"/>
<dbReference type="STRING" id="1752398.A8M32_25955"/>
<dbReference type="GO" id="GO:0046464">
    <property type="term" value="P:acylglycerol catabolic process"/>
    <property type="evidence" value="ECO:0007669"/>
    <property type="project" value="TreeGrafter"/>
</dbReference>
<dbReference type="InterPro" id="IPR050266">
    <property type="entry name" value="AB_hydrolase_sf"/>
</dbReference>
<dbReference type="InterPro" id="IPR000639">
    <property type="entry name" value="Epox_hydrolase-like"/>
</dbReference>
<dbReference type="Pfam" id="PF00561">
    <property type="entry name" value="Abhydrolase_1"/>
    <property type="match status" value="1"/>
</dbReference>
<gene>
    <name evidence="3" type="ORF">A8M32_25955</name>
</gene>
<protein>
    <submittedName>
        <fullName evidence="3">Alpha/beta hydrolase</fullName>
    </submittedName>
</protein>
<keyword evidence="4" id="KW-1185">Reference proteome</keyword>
<dbReference type="InterPro" id="IPR029058">
    <property type="entry name" value="AB_hydrolase_fold"/>
</dbReference>
<evidence type="ECO:0000313" key="3">
    <source>
        <dbReference type="EMBL" id="ODR88448.1"/>
    </source>
</evidence>
<dbReference type="PANTHER" id="PTHR43798">
    <property type="entry name" value="MONOACYLGLYCEROL LIPASE"/>
    <property type="match status" value="1"/>
</dbReference>
<comment type="caution">
    <text evidence="3">The sequence shown here is derived from an EMBL/GenBank/DDBJ whole genome shotgun (WGS) entry which is preliminary data.</text>
</comment>
<dbReference type="Proteomes" id="UP000094342">
    <property type="component" value="Unassembled WGS sequence"/>
</dbReference>
<dbReference type="InterPro" id="IPR000073">
    <property type="entry name" value="AB_hydrolase_1"/>
</dbReference>